<gene>
    <name evidence="5" type="ORF">ACFSR5_11785</name>
</gene>
<protein>
    <submittedName>
        <fullName evidence="5">Winged helix-turn-helix transcriptional regulator</fullName>
    </submittedName>
</protein>
<dbReference type="InterPro" id="IPR036390">
    <property type="entry name" value="WH_DNA-bd_sf"/>
</dbReference>
<reference evidence="6" key="1">
    <citation type="journal article" date="2019" name="Int. J. Syst. Evol. Microbiol.">
        <title>The Global Catalogue of Microorganisms (GCM) 10K type strain sequencing project: providing services to taxonomists for standard genome sequencing and annotation.</title>
        <authorList>
            <consortium name="The Broad Institute Genomics Platform"/>
            <consortium name="The Broad Institute Genome Sequencing Center for Infectious Disease"/>
            <person name="Wu L."/>
            <person name="Ma J."/>
        </authorList>
    </citation>
    <scope>NUCLEOTIDE SEQUENCE [LARGE SCALE GENOMIC DNA]</scope>
    <source>
        <strain evidence="6">KCTC 42662</strain>
    </source>
</reference>
<keyword evidence="3" id="KW-0804">Transcription</keyword>
<dbReference type="Pfam" id="PF01638">
    <property type="entry name" value="HxlR"/>
    <property type="match status" value="1"/>
</dbReference>
<evidence type="ECO:0000256" key="1">
    <source>
        <dbReference type="ARBA" id="ARBA00023015"/>
    </source>
</evidence>
<dbReference type="Proteomes" id="UP001597545">
    <property type="component" value="Unassembled WGS sequence"/>
</dbReference>
<feature type="domain" description="HTH hxlR-type" evidence="4">
    <location>
        <begin position="21"/>
        <end position="120"/>
    </location>
</feature>
<dbReference type="InterPro" id="IPR002577">
    <property type="entry name" value="HTH_HxlR"/>
</dbReference>
<dbReference type="PROSITE" id="PS51118">
    <property type="entry name" value="HTH_HXLR"/>
    <property type="match status" value="1"/>
</dbReference>
<keyword evidence="6" id="KW-1185">Reference proteome</keyword>
<dbReference type="PANTHER" id="PTHR33204">
    <property type="entry name" value="TRANSCRIPTIONAL REGULATOR, MARR FAMILY"/>
    <property type="match status" value="1"/>
</dbReference>
<evidence type="ECO:0000256" key="2">
    <source>
        <dbReference type="ARBA" id="ARBA00023125"/>
    </source>
</evidence>
<keyword evidence="1" id="KW-0805">Transcription regulation</keyword>
<dbReference type="Gene3D" id="1.10.10.10">
    <property type="entry name" value="Winged helix-like DNA-binding domain superfamily/Winged helix DNA-binding domain"/>
    <property type="match status" value="1"/>
</dbReference>
<evidence type="ECO:0000313" key="5">
    <source>
        <dbReference type="EMBL" id="MFD2548323.1"/>
    </source>
</evidence>
<evidence type="ECO:0000256" key="3">
    <source>
        <dbReference type="ARBA" id="ARBA00023163"/>
    </source>
</evidence>
<accession>A0ABW5KJ05</accession>
<comment type="caution">
    <text evidence="5">The sequence shown here is derived from an EMBL/GenBank/DDBJ whole genome shotgun (WGS) entry which is preliminary data.</text>
</comment>
<organism evidence="5 6">
    <name type="scientific">Sphingobacterium suaedae</name>
    <dbReference type="NCBI Taxonomy" id="1686402"/>
    <lineage>
        <taxon>Bacteria</taxon>
        <taxon>Pseudomonadati</taxon>
        <taxon>Bacteroidota</taxon>
        <taxon>Sphingobacteriia</taxon>
        <taxon>Sphingobacteriales</taxon>
        <taxon>Sphingobacteriaceae</taxon>
        <taxon>Sphingobacterium</taxon>
    </lineage>
</organism>
<dbReference type="InterPro" id="IPR036388">
    <property type="entry name" value="WH-like_DNA-bd_sf"/>
</dbReference>
<sequence>MAQRKENSTNYVNEIYWKQHCGISHILAMIGGRWKINILLYLLHEHTLRYHALRTRLVGISEKMLNAQLKELEKDGLVDRIMYAAVPPKVEYRLTELGRSLEEILTKMDEWGEQHIEQRNK</sequence>
<dbReference type="RefSeq" id="WP_380903967.1">
    <property type="nucleotide sequence ID" value="NZ_JBHUEG010000001.1"/>
</dbReference>
<dbReference type="EMBL" id="JBHULR010000004">
    <property type="protein sequence ID" value="MFD2548323.1"/>
    <property type="molecule type" value="Genomic_DNA"/>
</dbReference>
<dbReference type="PANTHER" id="PTHR33204:SF29">
    <property type="entry name" value="TRANSCRIPTIONAL REGULATOR"/>
    <property type="match status" value="1"/>
</dbReference>
<proteinExistence type="predicted"/>
<evidence type="ECO:0000259" key="4">
    <source>
        <dbReference type="PROSITE" id="PS51118"/>
    </source>
</evidence>
<dbReference type="SUPFAM" id="SSF46785">
    <property type="entry name" value="Winged helix' DNA-binding domain"/>
    <property type="match status" value="1"/>
</dbReference>
<name>A0ABW5KJ05_9SPHI</name>
<evidence type="ECO:0000313" key="6">
    <source>
        <dbReference type="Proteomes" id="UP001597545"/>
    </source>
</evidence>
<keyword evidence="2" id="KW-0238">DNA-binding</keyword>